<dbReference type="PANTHER" id="PTHR36109:SF2">
    <property type="entry name" value="MEMBRANE PROTEIN"/>
    <property type="match status" value="1"/>
</dbReference>
<dbReference type="RefSeq" id="WP_045052978.1">
    <property type="nucleotide sequence ID" value="NZ_CAWMDP010000017.1"/>
</dbReference>
<dbReference type="PATRIC" id="fig|1618023.3.peg.1740"/>
<dbReference type="InterPro" id="IPR009317">
    <property type="entry name" value="ChaB"/>
</dbReference>
<accession>A0A0D8ZXX3</accession>
<protein>
    <recommendedName>
        <fullName evidence="5">General stress protein 17M-like domain-containing protein</fullName>
    </recommendedName>
</protein>
<proteinExistence type="predicted"/>
<name>A0A0D8ZXX3_9CYAN</name>
<dbReference type="Proteomes" id="UP000032452">
    <property type="component" value="Unassembled WGS sequence"/>
</dbReference>
<keyword evidence="2" id="KW-0472">Membrane</keyword>
<dbReference type="PANTHER" id="PTHR36109">
    <property type="entry name" value="MEMBRANE PROTEIN-RELATED"/>
    <property type="match status" value="1"/>
</dbReference>
<keyword evidence="2" id="KW-1133">Transmembrane helix</keyword>
<dbReference type="InterPro" id="IPR052948">
    <property type="entry name" value="Low_temp-induced_all0457"/>
</dbReference>
<dbReference type="STRING" id="1618023.UH38_02400"/>
<dbReference type="Gene3D" id="1.10.1740.70">
    <property type="entry name" value="ChaB"/>
    <property type="match status" value="1"/>
</dbReference>
<organism evidence="3 4">
    <name type="scientific">Aliterella atlantica CENA595</name>
    <dbReference type="NCBI Taxonomy" id="1618023"/>
    <lineage>
        <taxon>Bacteria</taxon>
        <taxon>Bacillati</taxon>
        <taxon>Cyanobacteriota</taxon>
        <taxon>Cyanophyceae</taxon>
        <taxon>Chroococcidiopsidales</taxon>
        <taxon>Aliterellaceae</taxon>
        <taxon>Aliterella</taxon>
    </lineage>
</organism>
<gene>
    <name evidence="3" type="ORF">UH38_02400</name>
</gene>
<feature type="transmembrane region" description="Helical" evidence="2">
    <location>
        <begin position="114"/>
        <end position="138"/>
    </location>
</feature>
<evidence type="ECO:0000256" key="1">
    <source>
        <dbReference type="SAM" id="MobiDB-lite"/>
    </source>
</evidence>
<dbReference type="Pfam" id="PF06150">
    <property type="entry name" value="ChaB"/>
    <property type="match status" value="1"/>
</dbReference>
<dbReference type="EMBL" id="JYON01000001">
    <property type="protein sequence ID" value="KJH73625.1"/>
    <property type="molecule type" value="Genomic_DNA"/>
</dbReference>
<keyword evidence="2" id="KW-0812">Transmembrane</keyword>
<reference evidence="3 4" key="1">
    <citation type="submission" date="2015-02" db="EMBL/GenBank/DDBJ databases">
        <title>Draft genome of a novel marine cyanobacterium (Chroococcales) isolated from South Atlantic Ocean.</title>
        <authorList>
            <person name="Rigonato J."/>
            <person name="Alvarenga D.O."/>
            <person name="Branco L.H."/>
            <person name="Varani A.M."/>
            <person name="Brandini F.P."/>
            <person name="Fiore M.F."/>
        </authorList>
    </citation>
    <scope>NUCLEOTIDE SEQUENCE [LARGE SCALE GENOMIC DNA]</scope>
    <source>
        <strain evidence="3 4">CENA595</strain>
    </source>
</reference>
<dbReference type="SUPFAM" id="SSF140376">
    <property type="entry name" value="ChaB-like"/>
    <property type="match status" value="1"/>
</dbReference>
<evidence type="ECO:0008006" key="5">
    <source>
        <dbReference type="Google" id="ProtNLM"/>
    </source>
</evidence>
<dbReference type="InterPro" id="IPR037205">
    <property type="entry name" value="ChaB_sf"/>
</dbReference>
<feature type="region of interest" description="Disordered" evidence="1">
    <location>
        <begin position="184"/>
        <end position="204"/>
    </location>
</feature>
<feature type="transmembrane region" description="Helical" evidence="2">
    <location>
        <begin position="83"/>
        <end position="108"/>
    </location>
</feature>
<evidence type="ECO:0000313" key="3">
    <source>
        <dbReference type="EMBL" id="KJH73625.1"/>
    </source>
</evidence>
<evidence type="ECO:0000313" key="4">
    <source>
        <dbReference type="Proteomes" id="UP000032452"/>
    </source>
</evidence>
<comment type="caution">
    <text evidence="3">The sequence shown here is derived from an EMBL/GenBank/DDBJ whole genome shotgun (WGS) entry which is preliminary data.</text>
</comment>
<dbReference type="OrthoDB" id="457593at2"/>
<evidence type="ECO:0000256" key="2">
    <source>
        <dbReference type="SAM" id="Phobius"/>
    </source>
</evidence>
<dbReference type="AlphaFoldDB" id="A0A0D8ZXX3"/>
<keyword evidence="4" id="KW-1185">Reference proteome</keyword>
<sequence>MTATNPTASQPSVSTAERTVSAIFKEREQIDGVIHRLLDRGISRDDISVVGKNFHSETKIAGFITKKDVIFGGLRQGAIFGSLFGSALALLTGVGVLFVPFVGTLVAAGPLGAALLGAASGAIAGSAGAGLVSALVTLGMPEDKAAVYQTRIEAGDFMVAVEVPADKSGEIQLLLESAGGEEIHTNETALPRGRSGQIEDPSHLSPEIRSHLSQDAQRLYIANYNSELANSSDESKAEHHAWDIVREQFEQDEHGVWSKSKMTV</sequence>